<gene>
    <name evidence="3" type="ORF">FMAN_11978</name>
</gene>
<accession>A0A1L7U840</accession>
<dbReference type="AlphaFoldDB" id="A0A1L7U840"/>
<proteinExistence type="predicted"/>
<dbReference type="RefSeq" id="XP_041690165.1">
    <property type="nucleotide sequence ID" value="XM_041824713.1"/>
</dbReference>
<dbReference type="EMBL" id="FCQH01000018">
    <property type="protein sequence ID" value="CVL06884.1"/>
    <property type="molecule type" value="Genomic_DNA"/>
</dbReference>
<protein>
    <submittedName>
        <fullName evidence="3">Uncharacterized protein</fullName>
    </submittedName>
</protein>
<comment type="caution">
    <text evidence="3">The sequence shown here is derived from an EMBL/GenBank/DDBJ whole genome shotgun (WGS) entry which is preliminary data.</text>
</comment>
<evidence type="ECO:0000256" key="2">
    <source>
        <dbReference type="SAM" id="MobiDB-lite"/>
    </source>
</evidence>
<evidence type="ECO:0000313" key="4">
    <source>
        <dbReference type="Proteomes" id="UP000184255"/>
    </source>
</evidence>
<feature type="coiled-coil region" evidence="1">
    <location>
        <begin position="30"/>
        <end position="71"/>
    </location>
</feature>
<reference evidence="4" key="1">
    <citation type="journal article" date="2016" name="Genome Biol. Evol.">
        <title>Comparative 'omics' of the Fusarium fujikuroi species complex highlights differences in genetic potential and metabolite synthesis.</title>
        <authorList>
            <person name="Niehaus E.-M."/>
            <person name="Muensterkoetter M."/>
            <person name="Proctor R.H."/>
            <person name="Brown D.W."/>
            <person name="Sharon A."/>
            <person name="Idan Y."/>
            <person name="Oren-Young L."/>
            <person name="Sieber C.M."/>
            <person name="Novak O."/>
            <person name="Pencik A."/>
            <person name="Tarkowska D."/>
            <person name="Hromadova K."/>
            <person name="Freeman S."/>
            <person name="Maymon M."/>
            <person name="Elazar M."/>
            <person name="Youssef S.A."/>
            <person name="El-Shabrawy E.S.M."/>
            <person name="Shalaby A.B.A."/>
            <person name="Houterman P."/>
            <person name="Brock N.L."/>
            <person name="Burkhardt I."/>
            <person name="Tsavkelova E.A."/>
            <person name="Dickschat J.S."/>
            <person name="Galuszka P."/>
            <person name="Gueldener U."/>
            <person name="Tudzynski B."/>
        </authorList>
    </citation>
    <scope>NUCLEOTIDE SEQUENCE [LARGE SCALE GENOMIC DNA]</scope>
    <source>
        <strain evidence="4">MRC7560</strain>
    </source>
</reference>
<dbReference type="VEuPathDB" id="FungiDB:FMAN_11978"/>
<organism evidence="3 4">
    <name type="scientific">Fusarium mangiferae</name>
    <name type="common">Mango malformation disease fungus</name>
    <dbReference type="NCBI Taxonomy" id="192010"/>
    <lineage>
        <taxon>Eukaryota</taxon>
        <taxon>Fungi</taxon>
        <taxon>Dikarya</taxon>
        <taxon>Ascomycota</taxon>
        <taxon>Pezizomycotina</taxon>
        <taxon>Sordariomycetes</taxon>
        <taxon>Hypocreomycetidae</taxon>
        <taxon>Hypocreales</taxon>
        <taxon>Nectriaceae</taxon>
        <taxon>Fusarium</taxon>
        <taxon>Fusarium fujikuroi species complex</taxon>
    </lineage>
</organism>
<sequence length="210" mass="24187">MEDLNNSNSNRNSELIRQGIIQCLTLETECTALKENLAESRDYSQRLEAENEELRFRILEMREDQAEMRAEQEGLMKLLGEKDSLIESYSVLVSTTLDRTVHRERQDLREIEDKVLSTLEQDLNIEMSKMAIENPGSSDSERSQLPAKRPGLVRQGALRRRQTGRETVPRFVRQDAQMHKHEEGGTSPEGDSLLEMAREVTVQKLRMADQ</sequence>
<dbReference type="Proteomes" id="UP000184255">
    <property type="component" value="Unassembled WGS sequence"/>
</dbReference>
<name>A0A1L7U840_FUSMA</name>
<feature type="compositionally biased region" description="Basic and acidic residues" evidence="2">
    <location>
        <begin position="163"/>
        <end position="184"/>
    </location>
</feature>
<evidence type="ECO:0000313" key="3">
    <source>
        <dbReference type="EMBL" id="CVL06884.1"/>
    </source>
</evidence>
<keyword evidence="1" id="KW-0175">Coiled coil</keyword>
<evidence type="ECO:0000256" key="1">
    <source>
        <dbReference type="SAM" id="Coils"/>
    </source>
</evidence>
<dbReference type="GeneID" id="65091228"/>
<keyword evidence="4" id="KW-1185">Reference proteome</keyword>
<feature type="region of interest" description="Disordered" evidence="2">
    <location>
        <begin position="132"/>
        <end position="210"/>
    </location>
</feature>